<dbReference type="GO" id="GO:0005634">
    <property type="term" value="C:nucleus"/>
    <property type="evidence" value="ECO:0007669"/>
    <property type="project" value="UniProtKB-SubCell"/>
</dbReference>
<dbReference type="InterPro" id="IPR018957">
    <property type="entry name" value="Znf_C3HC4_RING-type"/>
</dbReference>
<protein>
    <submittedName>
        <fullName evidence="18">Dna repair protein rad5</fullName>
    </submittedName>
</protein>
<dbReference type="Gene3D" id="3.40.50.10810">
    <property type="entry name" value="Tandem AAA-ATPase domain"/>
    <property type="match status" value="2"/>
</dbReference>
<dbReference type="Gene3D" id="3.40.50.300">
    <property type="entry name" value="P-loop containing nucleotide triphosphate hydrolases"/>
    <property type="match status" value="1"/>
</dbReference>
<dbReference type="InterPro" id="IPR050628">
    <property type="entry name" value="SNF2_RAD54_helicase_TF"/>
</dbReference>
<evidence type="ECO:0000313" key="18">
    <source>
        <dbReference type="EMBL" id="CEH16240.1"/>
    </source>
</evidence>
<dbReference type="GO" id="GO:0006281">
    <property type="term" value="P:DNA repair"/>
    <property type="evidence" value="ECO:0007669"/>
    <property type="project" value="UniProtKB-KW"/>
</dbReference>
<feature type="region of interest" description="Disordered" evidence="14">
    <location>
        <begin position="118"/>
        <end position="138"/>
    </location>
</feature>
<dbReference type="Pfam" id="PF00271">
    <property type="entry name" value="Helicase_C"/>
    <property type="match status" value="1"/>
</dbReference>
<dbReference type="InterPro" id="IPR001650">
    <property type="entry name" value="Helicase_C-like"/>
</dbReference>
<evidence type="ECO:0000256" key="6">
    <source>
        <dbReference type="ARBA" id="ARBA00022771"/>
    </source>
</evidence>
<keyword evidence="3" id="KW-0479">Metal-binding</keyword>
<dbReference type="InterPro" id="IPR001841">
    <property type="entry name" value="Znf_RING"/>
</dbReference>
<dbReference type="Pfam" id="PF00097">
    <property type="entry name" value="zf-C3HC4"/>
    <property type="match status" value="1"/>
</dbReference>
<dbReference type="InterPro" id="IPR038718">
    <property type="entry name" value="SNF2-like_sf"/>
</dbReference>
<evidence type="ECO:0000256" key="13">
    <source>
        <dbReference type="PROSITE-ProRule" id="PRU00175"/>
    </source>
</evidence>
<dbReference type="CDD" id="cd18008">
    <property type="entry name" value="DEXDc_SHPRH-like"/>
    <property type="match status" value="1"/>
</dbReference>
<keyword evidence="10" id="KW-0067">ATP-binding</keyword>
<dbReference type="Gene3D" id="3.30.40.10">
    <property type="entry name" value="Zinc/RING finger domain, C3HC4 (zinc finger)"/>
    <property type="match status" value="1"/>
</dbReference>
<feature type="compositionally biased region" description="Basic and acidic residues" evidence="14">
    <location>
        <begin position="318"/>
        <end position="335"/>
    </location>
</feature>
<dbReference type="GO" id="GO:0003676">
    <property type="term" value="F:nucleic acid binding"/>
    <property type="evidence" value="ECO:0007669"/>
    <property type="project" value="InterPro"/>
</dbReference>
<feature type="domain" description="Helicase C-terminal" evidence="17">
    <location>
        <begin position="1013"/>
        <end position="1175"/>
    </location>
</feature>
<dbReference type="SMART" id="SM00487">
    <property type="entry name" value="DEXDc"/>
    <property type="match status" value="1"/>
</dbReference>
<dbReference type="PROSITE" id="PS51194">
    <property type="entry name" value="HELICASE_CTER"/>
    <property type="match status" value="1"/>
</dbReference>
<evidence type="ECO:0000256" key="9">
    <source>
        <dbReference type="ARBA" id="ARBA00022833"/>
    </source>
</evidence>
<evidence type="ECO:0000256" key="10">
    <source>
        <dbReference type="ARBA" id="ARBA00022840"/>
    </source>
</evidence>
<reference evidence="18 19" key="1">
    <citation type="submission" date="2014-09" db="EMBL/GenBank/DDBJ databases">
        <authorList>
            <person name="Magalhaes I.L.F."/>
            <person name="Oliveira U."/>
            <person name="Santos F.R."/>
            <person name="Vidigal T.H.D.A."/>
            <person name="Brescovit A.D."/>
            <person name="Santos A.J."/>
        </authorList>
    </citation>
    <scope>NUCLEOTIDE SEQUENCE [LARGE SCALE GENOMIC DNA]</scope>
</reference>
<feature type="region of interest" description="Disordered" evidence="14">
    <location>
        <begin position="236"/>
        <end position="259"/>
    </location>
</feature>
<dbReference type="InterPro" id="IPR049730">
    <property type="entry name" value="SNF2/RAD54-like_C"/>
</dbReference>
<dbReference type="InterPro" id="IPR014001">
    <property type="entry name" value="Helicase_ATP-bd"/>
</dbReference>
<dbReference type="AlphaFoldDB" id="A0A0P1BJD8"/>
<dbReference type="PROSITE" id="PS50089">
    <property type="entry name" value="ZF_RING_2"/>
    <property type="match status" value="1"/>
</dbReference>
<keyword evidence="5" id="KW-0227">DNA damage</keyword>
<evidence type="ECO:0000256" key="1">
    <source>
        <dbReference type="ARBA" id="ARBA00004123"/>
    </source>
</evidence>
<evidence type="ECO:0000259" key="16">
    <source>
        <dbReference type="PROSITE" id="PS51192"/>
    </source>
</evidence>
<keyword evidence="7" id="KW-0378">Hydrolase</keyword>
<feature type="compositionally biased region" description="Basic and acidic residues" evidence="14">
    <location>
        <begin position="361"/>
        <end position="370"/>
    </location>
</feature>
<keyword evidence="11" id="KW-0234">DNA repair</keyword>
<dbReference type="CDD" id="cd18793">
    <property type="entry name" value="SF2_C_SNF"/>
    <property type="match status" value="1"/>
</dbReference>
<sequence length="1180" mass="130786">MAKVEGLFFEDSSDDEVKVIESADVSLRGAPTSNERWTPPSNGSASKRRKLDSSSDTKGRTPRGSASPASAITPTRSPVFKRRFIGTFIVPAWSLSKGTSYIQQGDRILVTRQKPKSFADAATSNGKKTSGKAQPKQAKLMFGSSKTQSPMTKKPKEKEDVIVRFTNLRGFEVGRIHTDVSAWMSKLLDRDIAYFDGSVVDCPSSLTVGCDILLEINAYLCKEAFPFAERARSSNFGRDADDQTFNPWGAETAETANEKSLRERKGALLRLFRACTLKPSMTNELLKTHQATSEELDATDAIEQYGGAASISSCSAPRDADGAQRPKNREEKSGSQEHPIVLSDDIKKDSVKASSAIDVEDPSKEEHEVNDGTELAEDQLKAVYAQAQKGDQALPEVEPSADFALSLRPYQKQALGWMINMEKSLSERQGDARHLSLHPLWEQYRFPPDESEPQSVIALLDDPYAHFYFNPYTGDLSLEFQRASRGARGGILADEMGLGKTIQLAALILSNPLEPEDRDGQEESPLATPVADGSIGSRRSGFKQVSLASSFAAAGGHDGADRRKMLNTNAKPTLVIGPMSLVGQWRDELGRACPTLETTMYYGDQKGDLVTRLETSTVDVVITSLGTLSSEHKRFIDSAASSRYAASSAPLFAVEWGRVILDEAHQIRMRSTRAAKACDALKARRRWCLTGTPIVNRVSDLFSLLRFLRVEPWGDFSFFNTFIAKPFANKNPKALQVVQVVLESVLLRREKSSRDKDGNALVVLPEKKIVTKRLKFSALEREIYESVYTRAALQYKRLNAIGAVGRNYARIFTVLLRLRQAVCHPLLVLKATAKPRAGPNPDVPEEIADSQADMEEEVAEERELQRLILEYQKGIDEVDGTRDDNGSTDGLDMQAISKMMAENDETEAECPFCFEELAETCFMPCKHRGCRNCLMQHIERCEARDEKPRCPTCDQGPFSASDLITAVRLRKKQAQLAEHDPDAQQEEDDEAPSSQASVYFQRNNFRSSTKLEALVQDLNELRLSEPGFKGVVFSSFTSFLDLIEQILKRHKHAFVRLDGSTSQKEREAVLKAFAAADGSLLMLCSLKAAGVGINMTSATRVWMMDHWWNKAAEEQAIDRIHRIGQMRDVTVHRVIVENTIDERIIALQNRKHALAGAALAGSGDSDKSEALQNLELLFAD</sequence>
<evidence type="ECO:0000256" key="14">
    <source>
        <dbReference type="SAM" id="MobiDB-lite"/>
    </source>
</evidence>
<keyword evidence="19" id="KW-1185">Reference proteome</keyword>
<comment type="subcellular location">
    <subcellularLocation>
        <location evidence="1">Nucleus</location>
    </subcellularLocation>
</comment>
<evidence type="ECO:0000256" key="7">
    <source>
        <dbReference type="ARBA" id="ARBA00022801"/>
    </source>
</evidence>
<feature type="domain" description="Helicase ATP-binding" evidence="16">
    <location>
        <begin position="481"/>
        <end position="711"/>
    </location>
</feature>
<feature type="region of interest" description="Disordered" evidence="14">
    <location>
        <begin position="974"/>
        <end position="995"/>
    </location>
</feature>
<dbReference type="OrthoDB" id="448448at2759"/>
<dbReference type="GO" id="GO:0008094">
    <property type="term" value="F:ATP-dependent activity, acting on DNA"/>
    <property type="evidence" value="ECO:0007669"/>
    <property type="project" value="TreeGrafter"/>
</dbReference>
<dbReference type="SMART" id="SM00184">
    <property type="entry name" value="RING"/>
    <property type="match status" value="1"/>
</dbReference>
<dbReference type="GO" id="GO:0016818">
    <property type="term" value="F:hydrolase activity, acting on acid anhydrides, in phosphorus-containing anhydrides"/>
    <property type="evidence" value="ECO:0007669"/>
    <property type="project" value="InterPro"/>
</dbReference>
<dbReference type="InterPro" id="IPR013083">
    <property type="entry name" value="Znf_RING/FYVE/PHD"/>
</dbReference>
<dbReference type="SMART" id="SM00490">
    <property type="entry name" value="HELICc"/>
    <property type="match status" value="1"/>
</dbReference>
<evidence type="ECO:0000259" key="17">
    <source>
        <dbReference type="PROSITE" id="PS51194"/>
    </source>
</evidence>
<dbReference type="STRING" id="401625.A0A0P1BJD8"/>
<evidence type="ECO:0000313" key="19">
    <source>
        <dbReference type="Proteomes" id="UP000054845"/>
    </source>
</evidence>
<dbReference type="PANTHER" id="PTHR45626">
    <property type="entry name" value="TRANSCRIPTION TERMINATION FACTOR 2-RELATED"/>
    <property type="match status" value="1"/>
</dbReference>
<dbReference type="InterPro" id="IPR027417">
    <property type="entry name" value="P-loop_NTPase"/>
</dbReference>
<keyword evidence="8" id="KW-0347">Helicase</keyword>
<feature type="region of interest" description="Disordered" evidence="14">
    <location>
        <begin position="24"/>
        <end position="74"/>
    </location>
</feature>
<feature type="domain" description="RING-type" evidence="15">
    <location>
        <begin position="910"/>
        <end position="954"/>
    </location>
</feature>
<evidence type="ECO:0000256" key="5">
    <source>
        <dbReference type="ARBA" id="ARBA00022763"/>
    </source>
</evidence>
<evidence type="ECO:0000256" key="11">
    <source>
        <dbReference type="ARBA" id="ARBA00023204"/>
    </source>
</evidence>
<feature type="compositionally biased region" description="Polar residues" evidence="14">
    <location>
        <begin position="31"/>
        <end position="45"/>
    </location>
</feature>
<feature type="region of interest" description="Disordered" evidence="14">
    <location>
        <begin position="514"/>
        <end position="535"/>
    </location>
</feature>
<dbReference type="PANTHER" id="PTHR45626:SF22">
    <property type="entry name" value="DNA REPAIR PROTEIN RAD5"/>
    <property type="match status" value="1"/>
</dbReference>
<keyword evidence="9" id="KW-0862">Zinc</keyword>
<dbReference type="Pfam" id="PF00176">
    <property type="entry name" value="SNF2-rel_dom"/>
    <property type="match status" value="1"/>
</dbReference>
<keyword evidence="4" id="KW-0547">Nucleotide-binding</keyword>
<organism evidence="18 19">
    <name type="scientific">Ceraceosorus bombacis</name>
    <dbReference type="NCBI Taxonomy" id="401625"/>
    <lineage>
        <taxon>Eukaryota</taxon>
        <taxon>Fungi</taxon>
        <taxon>Dikarya</taxon>
        <taxon>Basidiomycota</taxon>
        <taxon>Ustilaginomycotina</taxon>
        <taxon>Exobasidiomycetes</taxon>
        <taxon>Ceraceosorales</taxon>
        <taxon>Ceraceosoraceae</taxon>
        <taxon>Ceraceosorus</taxon>
    </lineage>
</organism>
<keyword evidence="12" id="KW-0539">Nucleus</keyword>
<evidence type="ECO:0000256" key="4">
    <source>
        <dbReference type="ARBA" id="ARBA00022741"/>
    </source>
</evidence>
<keyword evidence="6 13" id="KW-0863">Zinc-finger</keyword>
<comment type="similarity">
    <text evidence="2">Belongs to the SNF2/RAD54 helicase family.</text>
</comment>
<name>A0A0P1BJD8_9BASI</name>
<evidence type="ECO:0000256" key="3">
    <source>
        <dbReference type="ARBA" id="ARBA00022723"/>
    </source>
</evidence>
<dbReference type="GO" id="GO:0005524">
    <property type="term" value="F:ATP binding"/>
    <property type="evidence" value="ECO:0007669"/>
    <property type="project" value="UniProtKB-KW"/>
</dbReference>
<feature type="region of interest" description="Disordered" evidence="14">
    <location>
        <begin position="309"/>
        <end position="372"/>
    </location>
</feature>
<dbReference type="SUPFAM" id="SSF52540">
    <property type="entry name" value="P-loop containing nucleoside triphosphate hydrolases"/>
    <property type="match status" value="2"/>
</dbReference>
<dbReference type="GO" id="GO:0008270">
    <property type="term" value="F:zinc ion binding"/>
    <property type="evidence" value="ECO:0007669"/>
    <property type="project" value="UniProtKB-KW"/>
</dbReference>
<dbReference type="InterPro" id="IPR000330">
    <property type="entry name" value="SNF2_N"/>
</dbReference>
<proteinExistence type="inferred from homology"/>
<evidence type="ECO:0000256" key="8">
    <source>
        <dbReference type="ARBA" id="ARBA00022806"/>
    </source>
</evidence>
<dbReference type="Pfam" id="PF08797">
    <property type="entry name" value="HIRAN"/>
    <property type="match status" value="1"/>
</dbReference>
<accession>A0A0P1BJD8</accession>
<evidence type="ECO:0000259" key="15">
    <source>
        <dbReference type="PROSITE" id="PS50089"/>
    </source>
</evidence>
<dbReference type="Proteomes" id="UP000054845">
    <property type="component" value="Unassembled WGS sequence"/>
</dbReference>
<dbReference type="SUPFAM" id="SSF57850">
    <property type="entry name" value="RING/U-box"/>
    <property type="match status" value="1"/>
</dbReference>
<evidence type="ECO:0000256" key="2">
    <source>
        <dbReference type="ARBA" id="ARBA00007025"/>
    </source>
</evidence>
<feature type="compositionally biased region" description="Polar residues" evidence="14">
    <location>
        <begin position="122"/>
        <end position="132"/>
    </location>
</feature>
<dbReference type="SMART" id="SM00910">
    <property type="entry name" value="HIRAN"/>
    <property type="match status" value="1"/>
</dbReference>
<dbReference type="GO" id="GO:0004386">
    <property type="term" value="F:helicase activity"/>
    <property type="evidence" value="ECO:0007669"/>
    <property type="project" value="UniProtKB-KW"/>
</dbReference>
<dbReference type="InterPro" id="IPR014905">
    <property type="entry name" value="HIRAN"/>
</dbReference>
<dbReference type="EMBL" id="CCYA01000278">
    <property type="protein sequence ID" value="CEH16240.1"/>
    <property type="molecule type" value="Genomic_DNA"/>
</dbReference>
<dbReference type="PROSITE" id="PS51192">
    <property type="entry name" value="HELICASE_ATP_BIND_1"/>
    <property type="match status" value="1"/>
</dbReference>
<evidence type="ECO:0000256" key="12">
    <source>
        <dbReference type="ARBA" id="ARBA00023242"/>
    </source>
</evidence>